<name>A0ABQ5R0J9_9ACTN</name>
<evidence type="ECO:0000313" key="4">
    <source>
        <dbReference type="Proteomes" id="UP001144280"/>
    </source>
</evidence>
<evidence type="ECO:0000256" key="2">
    <source>
        <dbReference type="SAM" id="Phobius"/>
    </source>
</evidence>
<dbReference type="Proteomes" id="UP001144280">
    <property type="component" value="Unassembled WGS sequence"/>
</dbReference>
<sequence length="311" mass="33109">MSSAFPPAAPRISPRTPGGRFTGLDSPGTSNTGTSYFGGNILMRQNTRVLRRRLLGLAAATAAAASVGVVALAPPASAAVTKIEGTAADAAGLATTVNLYRTLLGDPNNGSALGSQPAGRREINWDGTPDAQSAPNALPRDFFNTTAPRGVVFSSSNNRFQVSADSANPTNTPVRFGNLNPQYPNIFGTFSPERLFTPVGTNQMRINFFQPGSNWPATVKGFGAVFTDVDLANSTKIELYDQWGGLIWWQHVPRGQQANKSLSFLGVKTDADIYEVRITTGNRPLSATNNDGGSWDVVVMDDFLYAEPQPL</sequence>
<dbReference type="EMBL" id="BSDI01000023">
    <property type="protein sequence ID" value="GLH99381.1"/>
    <property type="molecule type" value="Genomic_DNA"/>
</dbReference>
<keyword evidence="2" id="KW-0472">Membrane</keyword>
<keyword evidence="2" id="KW-0812">Transmembrane</keyword>
<dbReference type="InterPro" id="IPR006311">
    <property type="entry name" value="TAT_signal"/>
</dbReference>
<feature type="region of interest" description="Disordered" evidence="1">
    <location>
        <begin position="1"/>
        <end position="34"/>
    </location>
</feature>
<organism evidence="3 4">
    <name type="scientific">Phytohabitans aurantiacus</name>
    <dbReference type="NCBI Taxonomy" id="3016789"/>
    <lineage>
        <taxon>Bacteria</taxon>
        <taxon>Bacillati</taxon>
        <taxon>Actinomycetota</taxon>
        <taxon>Actinomycetes</taxon>
        <taxon>Micromonosporales</taxon>
        <taxon>Micromonosporaceae</taxon>
    </lineage>
</organism>
<dbReference type="PROSITE" id="PS51318">
    <property type="entry name" value="TAT"/>
    <property type="match status" value="1"/>
</dbReference>
<keyword evidence="2" id="KW-1133">Transmembrane helix</keyword>
<reference evidence="3" key="1">
    <citation type="submission" date="2022-12" db="EMBL/GenBank/DDBJ databases">
        <title>New Phytohabitans aurantiacus sp. RD004123 nov., an actinomycete isolated from soil.</title>
        <authorList>
            <person name="Triningsih D.W."/>
            <person name="Harunari E."/>
            <person name="Igarashi Y."/>
        </authorList>
    </citation>
    <scope>NUCLEOTIDE SEQUENCE</scope>
    <source>
        <strain evidence="3">RD004123</strain>
    </source>
</reference>
<evidence type="ECO:0000313" key="3">
    <source>
        <dbReference type="EMBL" id="GLH99381.1"/>
    </source>
</evidence>
<accession>A0ABQ5R0J9</accession>
<feature type="transmembrane region" description="Helical" evidence="2">
    <location>
        <begin position="54"/>
        <end position="73"/>
    </location>
</feature>
<comment type="caution">
    <text evidence="3">The sequence shown here is derived from an EMBL/GenBank/DDBJ whole genome shotgun (WGS) entry which is preliminary data.</text>
</comment>
<protein>
    <submittedName>
        <fullName evidence="3">Uncharacterized protein</fullName>
    </submittedName>
</protein>
<evidence type="ECO:0000256" key="1">
    <source>
        <dbReference type="SAM" id="MobiDB-lite"/>
    </source>
</evidence>
<proteinExistence type="predicted"/>
<gene>
    <name evidence="3" type="ORF">Pa4123_46570</name>
</gene>
<keyword evidence="4" id="KW-1185">Reference proteome</keyword>